<accession>A0ABP0FI04</accession>
<dbReference type="EMBL" id="CAWYQH010000057">
    <property type="protein sequence ID" value="CAK8678613.1"/>
    <property type="molecule type" value="Genomic_DNA"/>
</dbReference>
<dbReference type="PANTHER" id="PTHR31796">
    <property type="entry name" value="SUZ DOMAIN-CONTAINING PROTEIN 1"/>
    <property type="match status" value="1"/>
</dbReference>
<keyword evidence="7" id="KW-1185">Reference proteome</keyword>
<feature type="domain" description="SUZ-C" evidence="5">
    <location>
        <begin position="152"/>
        <end position="197"/>
    </location>
</feature>
<dbReference type="Pfam" id="PF12901">
    <property type="entry name" value="SUZ-C"/>
    <property type="match status" value="1"/>
</dbReference>
<dbReference type="PANTHER" id="PTHR31796:SF2">
    <property type="entry name" value="SUZ DOMAIN-CONTAINING PROTEIN 1"/>
    <property type="match status" value="1"/>
</dbReference>
<evidence type="ECO:0000256" key="3">
    <source>
        <dbReference type="SAM" id="MobiDB-lite"/>
    </source>
</evidence>
<gene>
    <name evidence="6" type="ORF">CVLEPA_LOCUS8527</name>
</gene>
<dbReference type="InterPro" id="IPR024642">
    <property type="entry name" value="SUZ-C"/>
</dbReference>
<sequence length="197" mass="22570">MADDGVWDSWEDFADSGDIDRHVEQELNFTNGTQLHDQDKSKKLKTLYDPNGKPAMKVVERNNPSPQSGIKILPRPIVVHEEDQNRTAYTPQLKILKRPEKSTEEQRLAEEERCRQQAKQPVRTLAQREAAYAEARQRIMGVEANHTNDVTVKQSAVDNRPENLKRYSKQSRGQNGSVDIKRQPKGPNNGKGFRNNR</sequence>
<evidence type="ECO:0000259" key="5">
    <source>
        <dbReference type="PROSITE" id="PS51938"/>
    </source>
</evidence>
<dbReference type="Proteomes" id="UP001642483">
    <property type="component" value="Unassembled WGS sequence"/>
</dbReference>
<dbReference type="Pfam" id="PF12752">
    <property type="entry name" value="SUZ"/>
    <property type="match status" value="1"/>
</dbReference>
<evidence type="ECO:0000313" key="6">
    <source>
        <dbReference type="EMBL" id="CAK8678613.1"/>
    </source>
</evidence>
<comment type="caution">
    <text evidence="6">The sequence shown here is derived from an EMBL/GenBank/DDBJ whole genome shotgun (WGS) entry which is preliminary data.</text>
</comment>
<organism evidence="6 7">
    <name type="scientific">Clavelina lepadiformis</name>
    <name type="common">Light-bulb sea squirt</name>
    <name type="synonym">Ascidia lepadiformis</name>
    <dbReference type="NCBI Taxonomy" id="159417"/>
    <lineage>
        <taxon>Eukaryota</taxon>
        <taxon>Metazoa</taxon>
        <taxon>Chordata</taxon>
        <taxon>Tunicata</taxon>
        <taxon>Ascidiacea</taxon>
        <taxon>Aplousobranchia</taxon>
        <taxon>Clavelinidae</taxon>
        <taxon>Clavelina</taxon>
    </lineage>
</organism>
<dbReference type="PROSITE" id="PS51938">
    <property type="entry name" value="SUZ_C"/>
    <property type="match status" value="1"/>
</dbReference>
<feature type="compositionally biased region" description="Basic and acidic residues" evidence="3">
    <location>
        <begin position="97"/>
        <end position="115"/>
    </location>
</feature>
<feature type="domain" description="SUZ" evidence="4">
    <location>
        <begin position="71"/>
        <end position="144"/>
    </location>
</feature>
<evidence type="ECO:0000256" key="1">
    <source>
        <dbReference type="ARBA" id="ARBA00007124"/>
    </source>
</evidence>
<dbReference type="InterPro" id="IPR024771">
    <property type="entry name" value="SUZ"/>
</dbReference>
<dbReference type="PROSITE" id="PS51673">
    <property type="entry name" value="SUZ"/>
    <property type="match status" value="1"/>
</dbReference>
<protein>
    <recommendedName>
        <fullName evidence="2">SUZ RNA-binding domain-containing</fullName>
    </recommendedName>
</protein>
<evidence type="ECO:0000313" key="7">
    <source>
        <dbReference type="Proteomes" id="UP001642483"/>
    </source>
</evidence>
<comment type="similarity">
    <text evidence="1">Belongs to the SZRD1 family.</text>
</comment>
<dbReference type="InterPro" id="IPR039228">
    <property type="entry name" value="SZRD1"/>
</dbReference>
<feature type="region of interest" description="Disordered" evidence="3">
    <location>
        <begin position="145"/>
        <end position="197"/>
    </location>
</feature>
<name>A0ABP0FI04_CLALP</name>
<reference evidence="6 7" key="1">
    <citation type="submission" date="2024-02" db="EMBL/GenBank/DDBJ databases">
        <authorList>
            <person name="Daric V."/>
            <person name="Darras S."/>
        </authorList>
    </citation>
    <scope>NUCLEOTIDE SEQUENCE [LARGE SCALE GENOMIC DNA]</scope>
</reference>
<feature type="compositionally biased region" description="Polar residues" evidence="3">
    <location>
        <begin position="145"/>
        <end position="157"/>
    </location>
</feature>
<feature type="region of interest" description="Disordered" evidence="3">
    <location>
        <begin position="97"/>
        <end position="120"/>
    </location>
</feature>
<evidence type="ECO:0000259" key="4">
    <source>
        <dbReference type="PROSITE" id="PS51673"/>
    </source>
</evidence>
<proteinExistence type="inferred from homology"/>
<feature type="region of interest" description="Disordered" evidence="3">
    <location>
        <begin position="49"/>
        <end position="70"/>
    </location>
</feature>
<evidence type="ECO:0000256" key="2">
    <source>
        <dbReference type="ARBA" id="ARBA00044802"/>
    </source>
</evidence>